<accession>A0A7J8EQG8</accession>
<dbReference type="GO" id="GO:0045921">
    <property type="term" value="P:positive regulation of exocytosis"/>
    <property type="evidence" value="ECO:0007669"/>
    <property type="project" value="TreeGrafter"/>
</dbReference>
<organism evidence="3 4">
    <name type="scientific">Molossus molossus</name>
    <name type="common">Pallas' mastiff bat</name>
    <name type="synonym">Vespertilio molossus</name>
    <dbReference type="NCBI Taxonomy" id="27622"/>
    <lineage>
        <taxon>Eukaryota</taxon>
        <taxon>Metazoa</taxon>
        <taxon>Chordata</taxon>
        <taxon>Craniata</taxon>
        <taxon>Vertebrata</taxon>
        <taxon>Euteleostomi</taxon>
        <taxon>Mammalia</taxon>
        <taxon>Eutheria</taxon>
        <taxon>Laurasiatheria</taxon>
        <taxon>Chiroptera</taxon>
        <taxon>Yangochiroptera</taxon>
        <taxon>Molossidae</taxon>
        <taxon>Molossus</taxon>
    </lineage>
</organism>
<dbReference type="GO" id="GO:0005768">
    <property type="term" value="C:endosome"/>
    <property type="evidence" value="ECO:0007669"/>
    <property type="project" value="TreeGrafter"/>
</dbReference>
<evidence type="ECO:0000313" key="4">
    <source>
        <dbReference type="Proteomes" id="UP000550707"/>
    </source>
</evidence>
<feature type="compositionally biased region" description="Basic and acidic residues" evidence="1">
    <location>
        <begin position="1662"/>
        <end position="1673"/>
    </location>
</feature>
<dbReference type="Gene3D" id="6.10.250.3000">
    <property type="match status" value="1"/>
</dbReference>
<dbReference type="InterPro" id="IPR039916">
    <property type="entry name" value="EXPH5"/>
</dbReference>
<feature type="region of interest" description="Disordered" evidence="1">
    <location>
        <begin position="1328"/>
        <end position="1351"/>
    </location>
</feature>
<feature type="region of interest" description="Disordered" evidence="1">
    <location>
        <begin position="1547"/>
        <end position="1617"/>
    </location>
</feature>
<comment type="caution">
    <text evidence="3">The sequence shown here is derived from an EMBL/GenBank/DDBJ whole genome shotgun (WGS) entry which is preliminary data.</text>
</comment>
<evidence type="ECO:0000256" key="1">
    <source>
        <dbReference type="SAM" id="MobiDB-lite"/>
    </source>
</evidence>
<feature type="compositionally biased region" description="Polar residues" evidence="1">
    <location>
        <begin position="356"/>
        <end position="374"/>
    </location>
</feature>
<feature type="domain" description="RabBD" evidence="2">
    <location>
        <begin position="7"/>
        <end position="63"/>
    </location>
</feature>
<dbReference type="GO" id="GO:0071985">
    <property type="term" value="P:multivesicular body sorting pathway"/>
    <property type="evidence" value="ECO:0007669"/>
    <property type="project" value="TreeGrafter"/>
</dbReference>
<feature type="compositionally biased region" description="Basic and acidic residues" evidence="1">
    <location>
        <begin position="1409"/>
        <end position="1420"/>
    </location>
</feature>
<dbReference type="PANTHER" id="PTHR21469">
    <property type="entry name" value="EXOPHILIN-5"/>
    <property type="match status" value="1"/>
</dbReference>
<feature type="compositionally biased region" description="Acidic residues" evidence="1">
    <location>
        <begin position="1966"/>
        <end position="1984"/>
    </location>
</feature>
<feature type="region of interest" description="Disordered" evidence="1">
    <location>
        <begin position="1364"/>
        <end position="1420"/>
    </location>
</feature>
<protein>
    <submittedName>
        <fullName evidence="3">Exophilin 5</fullName>
    </submittedName>
</protein>
<feature type="region of interest" description="Disordered" evidence="1">
    <location>
        <begin position="1934"/>
        <end position="1996"/>
    </location>
</feature>
<dbReference type="GO" id="GO:0006886">
    <property type="term" value="P:intracellular protein transport"/>
    <property type="evidence" value="ECO:0007669"/>
    <property type="project" value="InterPro"/>
</dbReference>
<name>A0A7J8EQG8_MOLMO</name>
<dbReference type="PANTHER" id="PTHR21469:SF4">
    <property type="entry name" value="EXOPHILIN-5"/>
    <property type="match status" value="1"/>
</dbReference>
<feature type="compositionally biased region" description="Basic and acidic residues" evidence="1">
    <location>
        <begin position="1561"/>
        <end position="1570"/>
    </location>
</feature>
<reference evidence="3 4" key="1">
    <citation type="journal article" date="2020" name="Nature">
        <title>Six reference-quality genomes reveal evolution of bat adaptations.</title>
        <authorList>
            <person name="Jebb D."/>
            <person name="Huang Z."/>
            <person name="Pippel M."/>
            <person name="Hughes G.M."/>
            <person name="Lavrichenko K."/>
            <person name="Devanna P."/>
            <person name="Winkler S."/>
            <person name="Jermiin L.S."/>
            <person name="Skirmuntt E.C."/>
            <person name="Katzourakis A."/>
            <person name="Burkitt-Gray L."/>
            <person name="Ray D.A."/>
            <person name="Sullivan K.A.M."/>
            <person name="Roscito J.G."/>
            <person name="Kirilenko B.M."/>
            <person name="Davalos L.M."/>
            <person name="Corthals A.P."/>
            <person name="Power M.L."/>
            <person name="Jones G."/>
            <person name="Ransome R.D."/>
            <person name="Dechmann D.K.N."/>
            <person name="Locatelli A.G."/>
            <person name="Puechmaille S.J."/>
            <person name="Fedrigo O."/>
            <person name="Jarvis E.D."/>
            <person name="Hiller M."/>
            <person name="Vernes S.C."/>
            <person name="Myers E.W."/>
            <person name="Teeling E.C."/>
        </authorList>
    </citation>
    <scope>NUCLEOTIDE SEQUENCE [LARGE SCALE GENOMIC DNA]</scope>
    <source>
        <strain evidence="3">MMolMol1</strain>
        <tissue evidence="3">Muscle</tissue>
    </source>
</reference>
<gene>
    <name evidence="3" type="ORF">HJG59_004716</name>
</gene>
<feature type="compositionally biased region" description="Polar residues" evidence="1">
    <location>
        <begin position="1941"/>
        <end position="1953"/>
    </location>
</feature>
<feature type="region of interest" description="Disordered" evidence="1">
    <location>
        <begin position="919"/>
        <end position="952"/>
    </location>
</feature>
<feature type="region of interest" description="Disordered" evidence="1">
    <location>
        <begin position="1642"/>
        <end position="1673"/>
    </location>
</feature>
<feature type="compositionally biased region" description="Basic and acidic residues" evidence="1">
    <location>
        <begin position="928"/>
        <end position="939"/>
    </location>
</feature>
<dbReference type="GO" id="GO:0031267">
    <property type="term" value="F:small GTPase binding"/>
    <property type="evidence" value="ECO:0007669"/>
    <property type="project" value="InterPro"/>
</dbReference>
<evidence type="ECO:0000313" key="3">
    <source>
        <dbReference type="EMBL" id="KAF6437545.1"/>
    </source>
</evidence>
<feature type="compositionally biased region" description="Polar residues" evidence="1">
    <location>
        <begin position="240"/>
        <end position="255"/>
    </location>
</feature>
<feature type="compositionally biased region" description="Basic residues" evidence="1">
    <location>
        <begin position="1592"/>
        <end position="1612"/>
    </location>
</feature>
<feature type="compositionally biased region" description="Polar residues" evidence="1">
    <location>
        <begin position="940"/>
        <end position="952"/>
    </location>
</feature>
<feature type="compositionally biased region" description="Low complexity" evidence="1">
    <location>
        <begin position="1078"/>
        <end position="1102"/>
    </location>
</feature>
<feature type="compositionally biased region" description="Polar residues" evidence="1">
    <location>
        <begin position="1574"/>
        <end position="1583"/>
    </location>
</feature>
<dbReference type="GO" id="GO:0050714">
    <property type="term" value="P:positive regulation of protein secretion"/>
    <property type="evidence" value="ECO:0007669"/>
    <property type="project" value="TreeGrafter"/>
</dbReference>
<feature type="compositionally biased region" description="Basic and acidic residues" evidence="1">
    <location>
        <begin position="1364"/>
        <end position="1381"/>
    </location>
</feature>
<dbReference type="InParanoid" id="A0A7J8EQG8"/>
<dbReference type="FunCoup" id="A0A7J8EQG8">
    <property type="interactions" value="73"/>
</dbReference>
<feature type="compositionally biased region" description="Basic and acidic residues" evidence="1">
    <location>
        <begin position="1985"/>
        <end position="1996"/>
    </location>
</feature>
<feature type="region of interest" description="Disordered" evidence="1">
    <location>
        <begin position="240"/>
        <end position="285"/>
    </location>
</feature>
<feature type="region of interest" description="Disordered" evidence="1">
    <location>
        <begin position="349"/>
        <end position="388"/>
    </location>
</feature>
<dbReference type="PROSITE" id="PS50916">
    <property type="entry name" value="RABBD"/>
    <property type="match status" value="1"/>
</dbReference>
<keyword evidence="4" id="KW-1185">Reference proteome</keyword>
<dbReference type="Proteomes" id="UP000550707">
    <property type="component" value="Unassembled WGS sequence"/>
</dbReference>
<proteinExistence type="predicted"/>
<dbReference type="InterPro" id="IPR010911">
    <property type="entry name" value="Rab_BD"/>
</dbReference>
<feature type="region of interest" description="Disordered" evidence="1">
    <location>
        <begin position="1072"/>
        <end position="1106"/>
    </location>
</feature>
<dbReference type="EMBL" id="JACASF010000013">
    <property type="protein sequence ID" value="KAF6437545.1"/>
    <property type="molecule type" value="Genomic_DNA"/>
</dbReference>
<evidence type="ECO:0000259" key="2">
    <source>
        <dbReference type="PROSITE" id="PS50916"/>
    </source>
</evidence>
<sequence>MTKVPQGFDFSFLNDEEARKILQVLERNEELQRTEKDRISKLQKTKRNSRWLQGVTGEWFEEIQRKKFCNETDVSQMLKQPLTYRLRKGMAENDPMELRTSRFKNIPTQRNPTSSPSRLGFRPSFASLFSFRKSRKETSKLQSLGQKGYDGHARPPVSVRGTAVQAKRYNSPLENQPVDSTFVPKPAGMKEGSGMPLWEASVLENEFFQVLDDLDNTLALEQSSSSVNTRTPLTYGSRTQFSPFYSSGNRHSNTTGRHKSHSNGTSNMSVYDILRPGTPREGFRTFSPRTRTIYDMYRTRDPRVFKKDYMQKNTFGSTSLCFDSRQRLASPATGHFTARSIHFPATTHKSEFIPPSHQQSPKRTPLSSIVWNRSDSSRDRPNQEGFLRVPSPMEIDHADQYMYPRCFQENRRYEFCRSQSIYQNVSLNSPMDSAVSPDPFENSENMPFYHQDNPFARSFFSNTFGRSREQRFRQSYFGGQQEEHYFWPGFQQNRKLFTSSDRDFEMTSIETNSASAGHGRSVFSQHWGSFSPRYRTNISRNQKEPHPWQCDPQTSTLESMEVSQGNGNQMTHFDTPNIFSMVGSSYHIKSSGSECQQDSSPIDVHVKKEPYSFRTAHTLASSFKTSFSQIADDKENHQGPSFQNPTVTWQEIKPASLPIRRYTKVTVTDNDSVDSPPQSQPNTLVTEVNNEQDLNKYILEKDKKLNKMDQTNTTSEMPQSVSETAISTPLADFQSPLSQDSVKTNRFVFDASTTISSKKSPRVISSKDISKIDISQRDKANELKEDKSYTENRKLAPAISFPFIQESRTPSSFPNPNQGCHQEFTVSNEDILSTIENSHWRSEPTGNPNAQSPEKSAILDIKEEQCTTIYSINGSKKTAGHSIPCDSLDLPSDTVLDSSPLNNFFLGALVVPSTTVVSRESLSGKDPSLGEREKKDNNSKHQNQFTLSQSENESSDASCVSVHNEVADAKCHSYPPFRAVKGKGKIRQHISCIEKLSKTESTSAPISSSSSLIEVNASDSKAPAHHTIYCTLPGKATSFLINSRKSESKIMAPSFKNEPLSPQIESKVEDLMGKDTSNKSSSSSSESESRSSKVVSDSASVVPEATEKMTNMTNSGSAFIREGPLPFLIKALSCPSGVPYASLGRDEREKCLVSDMDASDITLRPWEKNINPLESASPVRDCSLSKRHHQKDHIQECTEKDDKIAASETANEAPLPFSSDMSGEKSGKTLHKFKTTSMLSVSGDKENVKCLEIVSIYYTLPRKHSKKFCNLLQKYTQNIDSLTESQVETETFPNALGKEKLNYSPQEQSGISSSEDLKLLVSSVQGNSSCLSHNTENEPVLQSPSIGPSAPTLQEVAPVEADVSLHKGESKTREISLDKLAETPLGNSQSRKKRGKQLQSETLHTSSMHQEKKVTKKKSEIRQHSIKLANSGLSNPPAHLEGNIEHPQTRRSSGECAGSGIAIAATGSAKWLQKDITVIAKEDSSSGLQPREVKGAGFPNKTDKALSDSESQVFALTPALHKLHLDEEICSGERDLDSLQSELRKLPQRSQEVNLTKKGKAKDEMKRSARDQLSLPTGSNENKTSLDDLEKRKNRSSVKHRLAAMPKASRKVPAKDLSTRRHVATIFPQSGISSGFGGLSLGTPECNPLSPQPAPKSAESTDEGRLNNDGMDVKKSENSLQATIISDREASICFSNQKSNISQPHQNEFKNISESPPKYENSKDVTVAQILERKSGTLAQPTFTSLREADISGHQRRLNPHLPLEPAEKSAVRIPLASCQQQQRSAAFQEWIPEPHPYRSKSLKSTNVHGNLLRKSHPPKARERHCSESTSIDNALTRLTLGNEFSNNSEYSRRFKSFSELSSRDENESWALYSGMMETGPKSATSISRPIDYGIFGKEQQLAFLENVKRSLTQGRLWKPSFLKNPGFLKDAVIHPPNPAESWSSDSPSNQTPDDGLSPNVPLNIYEEDPVDSDCDTDTTTDDEYYLHENDKESEL</sequence>
<feature type="compositionally biased region" description="Polar residues" evidence="1">
    <location>
        <begin position="1397"/>
        <end position="1408"/>
    </location>
</feature>
<feature type="region of interest" description="Disordered" evidence="1">
    <location>
        <begin position="1483"/>
        <end position="1509"/>
    </location>
</feature>